<sequence length="176" mass="18898">MNKKQGFAVSMLLIAALVLAACGGQQIEETQAENGAAASQEQAPLGGVDDDKTQAESAEPAENEPTAAENSEILVVIDQTEKPIEGSSFDFSVRKLPEGYSLQEMQWNSDKNQISTALLEAVQNGQTGEEGFYISGDGQFSGFIYPDSMQGEQGEIVLVFGNEAGEELTWKKEITL</sequence>
<keyword evidence="2" id="KW-0732">Signal</keyword>
<evidence type="ECO:0000256" key="1">
    <source>
        <dbReference type="SAM" id="MobiDB-lite"/>
    </source>
</evidence>
<comment type="caution">
    <text evidence="3">The sequence shown here is derived from an EMBL/GenBank/DDBJ whole genome shotgun (WGS) entry which is preliminary data.</text>
</comment>
<organism evidence="3 4">
    <name type="scientific">Saccharibacillus kuerlensis</name>
    <dbReference type="NCBI Taxonomy" id="459527"/>
    <lineage>
        <taxon>Bacteria</taxon>
        <taxon>Bacillati</taxon>
        <taxon>Bacillota</taxon>
        <taxon>Bacilli</taxon>
        <taxon>Bacillales</taxon>
        <taxon>Paenibacillaceae</taxon>
        <taxon>Saccharibacillus</taxon>
    </lineage>
</organism>
<feature type="chain" id="PRO_5046572342" description="DUF4352 domain-containing protein" evidence="2">
    <location>
        <begin position="21"/>
        <end position="176"/>
    </location>
</feature>
<feature type="compositionally biased region" description="Low complexity" evidence="1">
    <location>
        <begin position="55"/>
        <end position="71"/>
    </location>
</feature>
<feature type="signal peptide" evidence="2">
    <location>
        <begin position="1"/>
        <end position="20"/>
    </location>
</feature>
<accession>A0ABQ2L471</accession>
<evidence type="ECO:0000256" key="2">
    <source>
        <dbReference type="SAM" id="SignalP"/>
    </source>
</evidence>
<evidence type="ECO:0008006" key="5">
    <source>
        <dbReference type="Google" id="ProtNLM"/>
    </source>
</evidence>
<evidence type="ECO:0000313" key="3">
    <source>
        <dbReference type="EMBL" id="GGO02197.1"/>
    </source>
</evidence>
<evidence type="ECO:0000313" key="4">
    <source>
        <dbReference type="Proteomes" id="UP000606653"/>
    </source>
</evidence>
<feature type="region of interest" description="Disordered" evidence="1">
    <location>
        <begin position="31"/>
        <end position="71"/>
    </location>
</feature>
<reference evidence="4" key="1">
    <citation type="journal article" date="2019" name="Int. J. Syst. Evol. Microbiol.">
        <title>The Global Catalogue of Microorganisms (GCM) 10K type strain sequencing project: providing services to taxonomists for standard genome sequencing and annotation.</title>
        <authorList>
            <consortium name="The Broad Institute Genomics Platform"/>
            <consortium name="The Broad Institute Genome Sequencing Center for Infectious Disease"/>
            <person name="Wu L."/>
            <person name="Ma J."/>
        </authorList>
    </citation>
    <scope>NUCLEOTIDE SEQUENCE [LARGE SCALE GENOMIC DNA]</scope>
    <source>
        <strain evidence="4">CGMCC 1.6964</strain>
    </source>
</reference>
<name>A0ABQ2L471_9BACL</name>
<keyword evidence="4" id="KW-1185">Reference proteome</keyword>
<dbReference type="RefSeq" id="WP_018976338.1">
    <property type="nucleotide sequence ID" value="NZ_BMLN01000006.1"/>
</dbReference>
<dbReference type="EMBL" id="BMLN01000006">
    <property type="protein sequence ID" value="GGO02197.1"/>
    <property type="molecule type" value="Genomic_DNA"/>
</dbReference>
<feature type="compositionally biased region" description="Polar residues" evidence="1">
    <location>
        <begin position="31"/>
        <end position="42"/>
    </location>
</feature>
<protein>
    <recommendedName>
        <fullName evidence="5">DUF4352 domain-containing protein</fullName>
    </recommendedName>
</protein>
<dbReference type="Proteomes" id="UP000606653">
    <property type="component" value="Unassembled WGS sequence"/>
</dbReference>
<gene>
    <name evidence="3" type="ORF">GCM10010969_25280</name>
</gene>
<dbReference type="PROSITE" id="PS51257">
    <property type="entry name" value="PROKAR_LIPOPROTEIN"/>
    <property type="match status" value="1"/>
</dbReference>
<proteinExistence type="predicted"/>